<dbReference type="RefSeq" id="XP_067755590.1">
    <property type="nucleotide sequence ID" value="XM_067899146.1"/>
</dbReference>
<dbReference type="EMBL" id="JAFJZO010000030">
    <property type="protein sequence ID" value="KAG5498836.1"/>
    <property type="molecule type" value="Genomic_DNA"/>
</dbReference>
<gene>
    <name evidence="2" type="ORF">JKF63_03125</name>
</gene>
<evidence type="ECO:0000313" key="3">
    <source>
        <dbReference type="Proteomes" id="UP000674318"/>
    </source>
</evidence>
<feature type="region of interest" description="Disordered" evidence="1">
    <location>
        <begin position="201"/>
        <end position="231"/>
    </location>
</feature>
<name>A0A836IJ56_9TRYP</name>
<evidence type="ECO:0000313" key="2">
    <source>
        <dbReference type="EMBL" id="KAG5498836.1"/>
    </source>
</evidence>
<feature type="region of interest" description="Disordered" evidence="1">
    <location>
        <begin position="118"/>
        <end position="137"/>
    </location>
</feature>
<comment type="caution">
    <text evidence="2">The sequence shown here is derived from an EMBL/GenBank/DDBJ whole genome shotgun (WGS) entry which is preliminary data.</text>
</comment>
<dbReference type="OrthoDB" id="267291at2759"/>
<protein>
    <submittedName>
        <fullName evidence="2">Uncharacterized protein</fullName>
    </submittedName>
</protein>
<dbReference type="GeneID" id="94289223"/>
<proteinExistence type="predicted"/>
<reference evidence="2 3" key="1">
    <citation type="submission" date="2021-02" db="EMBL/GenBank/DDBJ databases">
        <title>Porcisia hertigi Genome sequencing and assembly.</title>
        <authorList>
            <person name="Almutairi H."/>
            <person name="Gatherer D."/>
        </authorList>
    </citation>
    <scope>NUCLEOTIDE SEQUENCE [LARGE SCALE GENOMIC DNA]</scope>
    <source>
        <strain evidence="2 3">C119</strain>
    </source>
</reference>
<dbReference type="KEGG" id="phet:94289223"/>
<organism evidence="2 3">
    <name type="scientific">Porcisia hertigi</name>
    <dbReference type="NCBI Taxonomy" id="2761500"/>
    <lineage>
        <taxon>Eukaryota</taxon>
        <taxon>Discoba</taxon>
        <taxon>Euglenozoa</taxon>
        <taxon>Kinetoplastea</taxon>
        <taxon>Metakinetoplastina</taxon>
        <taxon>Trypanosomatida</taxon>
        <taxon>Trypanosomatidae</taxon>
        <taxon>Leishmaniinae</taxon>
        <taxon>Porcisia</taxon>
    </lineage>
</organism>
<sequence>MQASVASSVVAAPGPLFATVTFVGEDNRKGSTFRVPISASTTVRRLAKDAMQRLVLSRRSLDGCSKTPAIVVTEVFVGGTGAQPKAEVFAQDCVMQVVLVKDEIVYMRVKGISMSVALPRRSSPPAESRQSCESPAAGGVIAARSDHGAPLTASTAAPSLLEEAVPLRDGAMLPTTLSCPAPGTAALVSAAARSLEERAAVQKSRSDDANAAVSPIGAEPPAPNAESRRLRRGWGPGAYELFPENYVSSPGKRPRAIKPRKKTTTVPADKLRRTEPSTTAAAGTRGREEVVSLDRQTLQDKRLGWGPEASKHFPDNYVSSPQKLARHQRAQRQCASTSARNTLPALPAALTKPAPKEPVSRVLQYPTAEGKEGRTTVGHAVEDAIVVDEASPTVELPKGWGKESIKFFDPNTYCDDPAKARLLPNMDYSRSRRERHLTSL</sequence>
<keyword evidence="3" id="KW-1185">Reference proteome</keyword>
<feature type="region of interest" description="Disordered" evidence="1">
    <location>
        <begin position="245"/>
        <end position="267"/>
    </location>
</feature>
<dbReference type="AlphaFoldDB" id="A0A836IJ56"/>
<evidence type="ECO:0000256" key="1">
    <source>
        <dbReference type="SAM" id="MobiDB-lite"/>
    </source>
</evidence>
<accession>A0A836IJ56</accession>
<dbReference type="Proteomes" id="UP000674318">
    <property type="component" value="Unassembled WGS sequence"/>
</dbReference>
<feature type="compositionally biased region" description="Basic residues" evidence="1">
    <location>
        <begin position="252"/>
        <end position="263"/>
    </location>
</feature>